<dbReference type="Pfam" id="PF03031">
    <property type="entry name" value="NIF"/>
    <property type="match status" value="2"/>
</dbReference>
<keyword evidence="1" id="KW-0653">Protein transport</keyword>
<name>A0A5C7HNG6_9ROSI</name>
<dbReference type="Gene3D" id="3.40.50.1000">
    <property type="entry name" value="HAD superfamily/HAD-like"/>
    <property type="match status" value="2"/>
</dbReference>
<dbReference type="InterPro" id="IPR050365">
    <property type="entry name" value="TIM50"/>
</dbReference>
<keyword evidence="1" id="KW-0809">Transit peptide</keyword>
<dbReference type="GO" id="GO:0015031">
    <property type="term" value="P:protein transport"/>
    <property type="evidence" value="ECO:0007669"/>
    <property type="project" value="UniProtKB-KW"/>
</dbReference>
<feature type="domain" description="FCP1 homology" evidence="2">
    <location>
        <begin position="198"/>
        <end position="386"/>
    </location>
</feature>
<evidence type="ECO:0000256" key="1">
    <source>
        <dbReference type="RuleBase" id="RU365079"/>
    </source>
</evidence>
<dbReference type="InterPro" id="IPR004274">
    <property type="entry name" value="FCP1_dom"/>
</dbReference>
<dbReference type="InterPro" id="IPR036412">
    <property type="entry name" value="HAD-like_sf"/>
</dbReference>
<comment type="function">
    <text evidence="1">Essential component of the TIM23 complex, a complex that mediates the translocation of transit peptide-containing proteins across the mitochondrial inner membrane.</text>
</comment>
<dbReference type="PANTHER" id="PTHR12210">
    <property type="entry name" value="DULLARD PROTEIN PHOSPHATASE"/>
    <property type="match status" value="1"/>
</dbReference>
<organism evidence="3 4">
    <name type="scientific">Acer yangbiense</name>
    <dbReference type="NCBI Taxonomy" id="1000413"/>
    <lineage>
        <taxon>Eukaryota</taxon>
        <taxon>Viridiplantae</taxon>
        <taxon>Streptophyta</taxon>
        <taxon>Embryophyta</taxon>
        <taxon>Tracheophyta</taxon>
        <taxon>Spermatophyta</taxon>
        <taxon>Magnoliopsida</taxon>
        <taxon>eudicotyledons</taxon>
        <taxon>Gunneridae</taxon>
        <taxon>Pentapetalae</taxon>
        <taxon>rosids</taxon>
        <taxon>malvids</taxon>
        <taxon>Sapindales</taxon>
        <taxon>Sapindaceae</taxon>
        <taxon>Hippocastanoideae</taxon>
        <taxon>Acereae</taxon>
        <taxon>Acer</taxon>
    </lineage>
</organism>
<reference evidence="4" key="1">
    <citation type="journal article" date="2019" name="Gigascience">
        <title>De novo genome assembly of the endangered Acer yangbiense, a plant species with extremely small populations endemic to Yunnan Province, China.</title>
        <authorList>
            <person name="Yang J."/>
            <person name="Wariss H.M."/>
            <person name="Tao L."/>
            <person name="Zhang R."/>
            <person name="Yun Q."/>
            <person name="Hollingsworth P."/>
            <person name="Dao Z."/>
            <person name="Luo G."/>
            <person name="Guo H."/>
            <person name="Ma Y."/>
            <person name="Sun W."/>
        </authorList>
    </citation>
    <scope>NUCLEOTIDE SEQUENCE [LARGE SCALE GENOMIC DNA]</scope>
    <source>
        <strain evidence="4">cv. Malutang</strain>
    </source>
</reference>
<evidence type="ECO:0000313" key="4">
    <source>
        <dbReference type="Proteomes" id="UP000323000"/>
    </source>
</evidence>
<evidence type="ECO:0000313" key="3">
    <source>
        <dbReference type="EMBL" id="TXG58354.1"/>
    </source>
</evidence>
<comment type="similarity">
    <text evidence="1">Belongs to the TIM50 family.</text>
</comment>
<evidence type="ECO:0000259" key="2">
    <source>
        <dbReference type="PROSITE" id="PS50969"/>
    </source>
</evidence>
<comment type="subcellular location">
    <subcellularLocation>
        <location evidence="1">Mitochondrion inner membrane</location>
        <topology evidence="1">Single-pass membrane protein</topology>
    </subcellularLocation>
</comment>
<accession>A0A5C7HNG6</accession>
<keyword evidence="1" id="KW-0811">Translocation</keyword>
<keyword evidence="1" id="KW-0813">Transport</keyword>
<dbReference type="SMART" id="SM00577">
    <property type="entry name" value="CPDc"/>
    <property type="match status" value="1"/>
</dbReference>
<dbReference type="Proteomes" id="UP000323000">
    <property type="component" value="Chromosome 7"/>
</dbReference>
<comment type="caution">
    <text evidence="3">The sequence shown here is derived from an EMBL/GenBank/DDBJ whole genome shotgun (WGS) entry which is preliminary data.</text>
</comment>
<protein>
    <recommendedName>
        <fullName evidence="1">Mitochondrial import inner membrane translocase subunit TIM50</fullName>
    </recommendedName>
</protein>
<dbReference type="PROSITE" id="PS50969">
    <property type="entry name" value="FCP1"/>
    <property type="match status" value="1"/>
</dbReference>
<comment type="subunit">
    <text evidence="1">Component of the TIM23 complex.</text>
</comment>
<dbReference type="AlphaFoldDB" id="A0A5C7HNG6"/>
<dbReference type="InterPro" id="IPR023214">
    <property type="entry name" value="HAD_sf"/>
</dbReference>
<keyword evidence="1" id="KW-0496">Mitochondrion</keyword>
<dbReference type="SUPFAM" id="SSF56784">
    <property type="entry name" value="HAD-like"/>
    <property type="match status" value="2"/>
</dbReference>
<dbReference type="OrthoDB" id="1711508at2759"/>
<sequence>MLLTDSDSDINVEEHNGLSMMKLNPAGPYCTDFIKFCLERFEVGIWSSARESVYYVVHEQCLGLYNGRVEKQGPKPICTHSGFKTLENEFKPIFFKELEKIWDNKYYNLPSRVEQYSSKNTLLIDTNPYKALLNPPNPAVFPIDEYKANHVNDDALDMAGKSEDTKKKAAFLNESDSDSEKGLEEEDSTGLSLTKLNLGPKKKLVVLSLGGLLCHRVCRKDRATDHPIYRIPDASYGSFVVYKRPYCTDFIKFCLERFEVGIWSSAREWYMSNALDCIMVGLRSKVLFAWDQNQCTDSGFKTLENEFKPIFFKELEKIWDNKYYNLPLRVEQYSSKNTLLIDTNPYKALLNPPNTAVFPTDDYKANHVNDDALGPKGELRLYLEGLVDADDVPSYVKNHTFGQPAITSMHPDWDFYSNIIRMD</sequence>
<dbReference type="GO" id="GO:0005744">
    <property type="term" value="C:TIM23 mitochondrial import inner membrane translocase complex"/>
    <property type="evidence" value="ECO:0007669"/>
    <property type="project" value="UniProtKB-UniRule"/>
</dbReference>
<keyword evidence="4" id="KW-1185">Reference proteome</keyword>
<dbReference type="EMBL" id="VAHF01000007">
    <property type="protein sequence ID" value="TXG58354.1"/>
    <property type="molecule type" value="Genomic_DNA"/>
</dbReference>
<gene>
    <name evidence="3" type="ORF">EZV62_016183</name>
</gene>
<proteinExistence type="inferred from homology"/>